<gene>
    <name evidence="2" type="ORF">QPL79_00810</name>
</gene>
<dbReference type="PROSITE" id="PS50910">
    <property type="entry name" value="HEPN"/>
    <property type="match status" value="1"/>
</dbReference>
<keyword evidence="3" id="KW-1185">Reference proteome</keyword>
<organism evidence="2 3">
    <name type="scientific">Ignisphaera cupida</name>
    <dbReference type="NCBI Taxonomy" id="3050454"/>
    <lineage>
        <taxon>Archaea</taxon>
        <taxon>Thermoproteota</taxon>
        <taxon>Thermoprotei</taxon>
        <taxon>Desulfurococcales</taxon>
        <taxon>Desulfurococcaceae</taxon>
        <taxon>Ignisphaera</taxon>
    </lineage>
</organism>
<evidence type="ECO:0000313" key="3">
    <source>
        <dbReference type="Proteomes" id="UP001529235"/>
    </source>
</evidence>
<comment type="caution">
    <text evidence="2">The sequence shown here is derived from an EMBL/GenBank/DDBJ whole genome shotgun (WGS) entry which is preliminary data.</text>
</comment>
<dbReference type="EMBL" id="JASNVW010000001">
    <property type="protein sequence ID" value="MDK6027907.1"/>
    <property type="molecule type" value="Genomic_DNA"/>
</dbReference>
<evidence type="ECO:0000313" key="2">
    <source>
        <dbReference type="EMBL" id="MDK6027907.1"/>
    </source>
</evidence>
<name>A0ABD4Z3K8_9CREN</name>
<evidence type="ECO:0000259" key="1">
    <source>
        <dbReference type="PROSITE" id="PS50910"/>
    </source>
</evidence>
<dbReference type="Proteomes" id="UP001529235">
    <property type="component" value="Unassembled WGS sequence"/>
</dbReference>
<protein>
    <submittedName>
        <fullName evidence="2">HEPN domain-containing protein</fullName>
    </submittedName>
</protein>
<feature type="domain" description="HEPN" evidence="1">
    <location>
        <begin position="9"/>
        <end position="120"/>
    </location>
</feature>
<reference evidence="2 3" key="1">
    <citation type="submission" date="2023-05" db="EMBL/GenBank/DDBJ databases">
        <title>A new hyperthermophilic archaea 'Ignisphaera cupida' sp. nov. and description of the family 'Ignisphaeraceae' fam. nov.</title>
        <authorList>
            <person name="Podosokorskaya O.A."/>
            <person name="Elcheninov A.G."/>
            <person name="Klukina A."/>
            <person name="Merkel A.Y."/>
        </authorList>
    </citation>
    <scope>NUCLEOTIDE SEQUENCE [LARGE SCALE GENOMIC DNA]</scope>
    <source>
        <strain evidence="2 3">4213-co</strain>
    </source>
</reference>
<accession>A0ABD4Z3K8</accession>
<dbReference type="InterPro" id="IPR007842">
    <property type="entry name" value="HEPN_dom"/>
</dbReference>
<proteinExistence type="predicted"/>
<dbReference type="Pfam" id="PF05168">
    <property type="entry name" value="HEPN"/>
    <property type="match status" value="1"/>
</dbReference>
<dbReference type="SUPFAM" id="SSF81593">
    <property type="entry name" value="Nucleotidyltransferase substrate binding subunit/domain"/>
    <property type="match status" value="1"/>
</dbReference>
<dbReference type="AlphaFoldDB" id="A0ABD4Z3K8"/>
<sequence>MVSRARDWFRQAVRDLGLAETLMNLGYYEWACFMAQQAAKKAVKALYQLLGLEVWGHSVSRMLEELPKEFKPPRELIDRAKELDRHYGPTIYPNFHSEGAPMDYYTREDAERAVKYAKMVIEFVRNKGFQT</sequence>
<dbReference type="RefSeq" id="WP_285272885.1">
    <property type="nucleotide sequence ID" value="NZ_JASNVW010000001.1"/>
</dbReference>
<dbReference type="SMART" id="SM00748">
    <property type="entry name" value="HEPN"/>
    <property type="match status" value="1"/>
</dbReference>
<dbReference type="Gene3D" id="1.20.120.330">
    <property type="entry name" value="Nucleotidyltransferases domain 2"/>
    <property type="match status" value="1"/>
</dbReference>